<dbReference type="ESTHER" id="9delt-a0a2w5tt48">
    <property type="family name" value="PHAZ7_phb_depolymerase"/>
</dbReference>
<dbReference type="GO" id="GO:0016042">
    <property type="term" value="P:lipid catabolic process"/>
    <property type="evidence" value="ECO:0007669"/>
    <property type="project" value="InterPro"/>
</dbReference>
<dbReference type="Gene3D" id="3.40.50.1820">
    <property type="entry name" value="alpha/beta hydrolase"/>
    <property type="match status" value="1"/>
</dbReference>
<dbReference type="GO" id="GO:0016298">
    <property type="term" value="F:lipase activity"/>
    <property type="evidence" value="ECO:0007669"/>
    <property type="project" value="TreeGrafter"/>
</dbReference>
<dbReference type="PANTHER" id="PTHR32015">
    <property type="entry name" value="FASTING INDUCED LIPASE"/>
    <property type="match status" value="1"/>
</dbReference>
<organism evidence="1 2">
    <name type="scientific">Archangium gephyra</name>
    <dbReference type="NCBI Taxonomy" id="48"/>
    <lineage>
        <taxon>Bacteria</taxon>
        <taxon>Pseudomonadati</taxon>
        <taxon>Myxococcota</taxon>
        <taxon>Myxococcia</taxon>
        <taxon>Myxococcales</taxon>
        <taxon>Cystobacterineae</taxon>
        <taxon>Archangiaceae</taxon>
        <taxon>Archangium</taxon>
    </lineage>
</organism>
<dbReference type="AlphaFoldDB" id="A0A2W5TT48"/>
<dbReference type="InterPro" id="IPR002918">
    <property type="entry name" value="Lipase_EstA/Esterase_EstB"/>
</dbReference>
<dbReference type="Pfam" id="PF01674">
    <property type="entry name" value="Lipase_2"/>
    <property type="match status" value="1"/>
</dbReference>
<accession>A0A2W5TT48</accession>
<dbReference type="SUPFAM" id="SSF53474">
    <property type="entry name" value="alpha/beta-Hydrolases"/>
    <property type="match status" value="1"/>
</dbReference>
<dbReference type="InterPro" id="IPR029058">
    <property type="entry name" value="AB_hydrolase_fold"/>
</dbReference>
<protein>
    <submittedName>
        <fullName evidence="1">Lipase</fullName>
    </submittedName>
</protein>
<evidence type="ECO:0000313" key="1">
    <source>
        <dbReference type="EMBL" id="PZR14505.1"/>
    </source>
</evidence>
<reference evidence="1 2" key="1">
    <citation type="submission" date="2017-08" db="EMBL/GenBank/DDBJ databases">
        <title>Infants hospitalized years apart are colonized by the same room-sourced microbial strains.</title>
        <authorList>
            <person name="Brooks B."/>
            <person name="Olm M.R."/>
            <person name="Firek B.A."/>
            <person name="Baker R."/>
            <person name="Thomas B.C."/>
            <person name="Morowitz M.J."/>
            <person name="Banfield J.F."/>
        </authorList>
    </citation>
    <scope>NUCLEOTIDE SEQUENCE [LARGE SCALE GENOMIC DNA]</scope>
    <source>
        <strain evidence="1">S2_003_000_R2_14</strain>
    </source>
</reference>
<name>A0A2W5TT48_9BACT</name>
<gene>
    <name evidence="1" type="ORF">DI536_10645</name>
</gene>
<dbReference type="PANTHER" id="PTHR32015:SF1">
    <property type="entry name" value="LIPASE"/>
    <property type="match status" value="1"/>
</dbReference>
<evidence type="ECO:0000313" key="2">
    <source>
        <dbReference type="Proteomes" id="UP000249061"/>
    </source>
</evidence>
<dbReference type="Proteomes" id="UP000249061">
    <property type="component" value="Unassembled WGS sequence"/>
</dbReference>
<proteinExistence type="predicted"/>
<dbReference type="EMBL" id="QFQP01000007">
    <property type="protein sequence ID" value="PZR14505.1"/>
    <property type="molecule type" value="Genomic_DNA"/>
</dbReference>
<comment type="caution">
    <text evidence="1">The sequence shown here is derived from an EMBL/GenBank/DDBJ whole genome shotgun (WGS) entry which is preliminary data.</text>
</comment>
<sequence length="398" mass="41694">MIAVTPIVHGARCEAPAAVGLSLAFHCGSNEPGGLSAAPHGKGENSMARSYFALTLSLSLAACGVDSQLDVGADEALATTQATLTYSGADSQFAGGFSPSNAPYGGFGGAANCTVTRTPVIFVPGNGDDARNFDFPSSTGGASVYAALKAAGYKDCELFGINWLSASERQSPTLNYHTYTKADRVRDFIVDVKAYTGASQVDVIGHSMGVSVALHALERFSLQSSLRRFIAISGAMRGLTVCNAVGYANPYYPTCGSQNFYDSDIFGFYPSMNARMQNNGFRDSPSRFTNSRFYSIRADDHDGFACPTNAFTSTCGDTGLFDARSNVISQLDVGFGSTSLDVDFDWTDYSPYVAGAGDIDGVGHFRAKNNTGAIQVNMLTGTCSGTGCCSGYSATCGL</sequence>